<accession>A0A9P6J0J1</accession>
<proteinExistence type="predicted"/>
<dbReference type="GO" id="GO:0031593">
    <property type="term" value="F:polyubiquitin modification-dependent protein binding"/>
    <property type="evidence" value="ECO:0007669"/>
    <property type="project" value="TreeGrafter"/>
</dbReference>
<dbReference type="EMBL" id="JAAAHY010000830">
    <property type="protein sequence ID" value="KAF9956584.1"/>
    <property type="molecule type" value="Genomic_DNA"/>
</dbReference>
<keyword evidence="4" id="KW-1185">Reference proteome</keyword>
<dbReference type="SMART" id="SM00165">
    <property type="entry name" value="UBA"/>
    <property type="match status" value="1"/>
</dbReference>
<dbReference type="InterPro" id="IPR015496">
    <property type="entry name" value="Ubiquilin"/>
</dbReference>
<dbReference type="Proteomes" id="UP000738359">
    <property type="component" value="Unassembled WGS sequence"/>
</dbReference>
<protein>
    <recommendedName>
        <fullName evidence="2">UBA domain-containing protein</fullName>
    </recommendedName>
</protein>
<dbReference type="PROSITE" id="PS50030">
    <property type="entry name" value="UBA"/>
    <property type="match status" value="1"/>
</dbReference>
<dbReference type="Gene3D" id="1.10.8.10">
    <property type="entry name" value="DNA helicase RuvA subunit, C-terminal domain"/>
    <property type="match status" value="1"/>
</dbReference>
<comment type="caution">
    <text evidence="3">The sequence shown here is derived from an EMBL/GenBank/DDBJ whole genome shotgun (WGS) entry which is preliminary data.</text>
</comment>
<feature type="domain" description="UBA" evidence="2">
    <location>
        <begin position="179"/>
        <end position="223"/>
    </location>
</feature>
<evidence type="ECO:0000259" key="2">
    <source>
        <dbReference type="PROSITE" id="PS50030"/>
    </source>
</evidence>
<dbReference type="GO" id="GO:0005829">
    <property type="term" value="C:cytosol"/>
    <property type="evidence" value="ECO:0007669"/>
    <property type="project" value="TreeGrafter"/>
</dbReference>
<dbReference type="InterPro" id="IPR015940">
    <property type="entry name" value="UBA"/>
</dbReference>
<evidence type="ECO:0000313" key="4">
    <source>
        <dbReference type="Proteomes" id="UP000738359"/>
    </source>
</evidence>
<dbReference type="PANTHER" id="PTHR10677:SF3">
    <property type="entry name" value="FI07626P-RELATED"/>
    <property type="match status" value="1"/>
</dbReference>
<evidence type="ECO:0000256" key="1">
    <source>
        <dbReference type="SAM" id="MobiDB-lite"/>
    </source>
</evidence>
<dbReference type="GO" id="GO:0006511">
    <property type="term" value="P:ubiquitin-dependent protein catabolic process"/>
    <property type="evidence" value="ECO:0007669"/>
    <property type="project" value="TreeGrafter"/>
</dbReference>
<dbReference type="PANTHER" id="PTHR10677">
    <property type="entry name" value="UBIQUILIN"/>
    <property type="match status" value="1"/>
</dbReference>
<dbReference type="InterPro" id="IPR009060">
    <property type="entry name" value="UBA-like_sf"/>
</dbReference>
<organism evidence="3 4">
    <name type="scientific">Mortierella alpina</name>
    <name type="common">Oleaginous fungus</name>
    <name type="synonym">Mortierella renispora</name>
    <dbReference type="NCBI Taxonomy" id="64518"/>
    <lineage>
        <taxon>Eukaryota</taxon>
        <taxon>Fungi</taxon>
        <taxon>Fungi incertae sedis</taxon>
        <taxon>Mucoromycota</taxon>
        <taxon>Mortierellomycotina</taxon>
        <taxon>Mortierellomycetes</taxon>
        <taxon>Mortierellales</taxon>
        <taxon>Mortierellaceae</taxon>
        <taxon>Mortierella</taxon>
    </lineage>
</organism>
<feature type="compositionally biased region" description="Polar residues" evidence="1">
    <location>
        <begin position="86"/>
        <end position="114"/>
    </location>
</feature>
<gene>
    <name evidence="3" type="ORF">BGZ70_009837</name>
</gene>
<name>A0A9P6J0J1_MORAP</name>
<feature type="region of interest" description="Disordered" evidence="1">
    <location>
        <begin position="85"/>
        <end position="116"/>
    </location>
</feature>
<dbReference type="OrthoDB" id="267397at2759"/>
<evidence type="ECO:0000313" key="3">
    <source>
        <dbReference type="EMBL" id="KAF9956584.1"/>
    </source>
</evidence>
<sequence length="225" mass="24046">MDTMNPAIMTQMMQDPNFAQYMSSMLQNPRIIESMLALNPFLQTMGPQAGEILRSSQFQAMISDPETLRQVARMGSQMGCHGGMGSANTTVETSPTPSTWTGTQSTVGPPSSSAGRAVAPSVAINQFALNVDSAPSSRVGVNNSPASHHMANHWPQQVGALRASFEMPSPSTLKQGPLGFEERYQVELKKLNEMGFWDAAKNVRALVASSGNLNGAIELLFSGAV</sequence>
<dbReference type="Pfam" id="PF23195">
    <property type="entry name" value="UBQLN1"/>
    <property type="match status" value="1"/>
</dbReference>
<dbReference type="AlphaFoldDB" id="A0A9P6J0J1"/>
<reference evidence="3" key="1">
    <citation type="journal article" date="2020" name="Fungal Divers.">
        <title>Resolving the Mortierellaceae phylogeny through synthesis of multi-gene phylogenetics and phylogenomics.</title>
        <authorList>
            <person name="Vandepol N."/>
            <person name="Liber J."/>
            <person name="Desiro A."/>
            <person name="Na H."/>
            <person name="Kennedy M."/>
            <person name="Barry K."/>
            <person name="Grigoriev I.V."/>
            <person name="Miller A.N."/>
            <person name="O'Donnell K."/>
            <person name="Stajich J.E."/>
            <person name="Bonito G."/>
        </authorList>
    </citation>
    <scope>NUCLEOTIDE SEQUENCE</scope>
    <source>
        <strain evidence="3">CK1249</strain>
    </source>
</reference>
<dbReference type="SUPFAM" id="SSF46934">
    <property type="entry name" value="UBA-like"/>
    <property type="match status" value="1"/>
</dbReference>